<evidence type="ECO:0000313" key="4">
    <source>
        <dbReference type="Proteomes" id="UP000806528"/>
    </source>
</evidence>
<dbReference type="InterPro" id="IPR053136">
    <property type="entry name" value="UTP_pyrophosphatase-like"/>
</dbReference>
<dbReference type="Gene3D" id="3.30.2010.10">
    <property type="entry name" value="Metalloproteases ('zincins'), catalytic domain"/>
    <property type="match status" value="1"/>
</dbReference>
<keyword evidence="4" id="KW-1185">Reference proteome</keyword>
<dbReference type="Proteomes" id="UP000806528">
    <property type="component" value="Unassembled WGS sequence"/>
</dbReference>
<dbReference type="PANTHER" id="PTHR30399:SF1">
    <property type="entry name" value="UTP PYROPHOSPHATASE"/>
    <property type="match status" value="1"/>
</dbReference>
<evidence type="ECO:0000256" key="1">
    <source>
        <dbReference type="SAM" id="MobiDB-lite"/>
    </source>
</evidence>
<evidence type="ECO:0000259" key="2">
    <source>
        <dbReference type="Pfam" id="PF01863"/>
    </source>
</evidence>
<reference evidence="3 4" key="1">
    <citation type="submission" date="2020-09" db="EMBL/GenBank/DDBJ databases">
        <title>Diversity and distribution of actinomycetes associated with coral in the coast of Hainan.</title>
        <authorList>
            <person name="Li F."/>
        </authorList>
    </citation>
    <scope>NUCLEOTIDE SEQUENCE [LARGE SCALE GENOMIC DNA]</scope>
    <source>
        <strain evidence="3 4">HNM0947</strain>
    </source>
</reference>
<feature type="region of interest" description="Disordered" evidence="1">
    <location>
        <begin position="161"/>
        <end position="183"/>
    </location>
</feature>
<protein>
    <submittedName>
        <fullName evidence="3">M48 family metallopeptidase</fullName>
    </submittedName>
</protein>
<proteinExistence type="predicted"/>
<accession>A0ABR9P7V9</accession>
<feature type="domain" description="YgjP-like metallopeptidase" evidence="2">
    <location>
        <begin position="71"/>
        <end position="158"/>
    </location>
</feature>
<dbReference type="RefSeq" id="WP_193122412.1">
    <property type="nucleotide sequence ID" value="NZ_JADBGI010000011.1"/>
</dbReference>
<dbReference type="CDD" id="cd07344">
    <property type="entry name" value="M48_yhfN_like"/>
    <property type="match status" value="1"/>
</dbReference>
<name>A0ABR9P7V9_9ACTN</name>
<dbReference type="InterPro" id="IPR002725">
    <property type="entry name" value="YgjP-like_metallopeptidase"/>
</dbReference>
<organism evidence="3 4">
    <name type="scientific">Nocardiopsis coralli</name>
    <dbReference type="NCBI Taxonomy" id="2772213"/>
    <lineage>
        <taxon>Bacteria</taxon>
        <taxon>Bacillati</taxon>
        <taxon>Actinomycetota</taxon>
        <taxon>Actinomycetes</taxon>
        <taxon>Streptosporangiales</taxon>
        <taxon>Nocardiopsidaceae</taxon>
        <taxon>Nocardiopsis</taxon>
    </lineage>
</organism>
<dbReference type="PANTHER" id="PTHR30399">
    <property type="entry name" value="UNCHARACTERIZED PROTEIN YGJP"/>
    <property type="match status" value="1"/>
</dbReference>
<dbReference type="Pfam" id="PF01863">
    <property type="entry name" value="YgjP-like"/>
    <property type="match status" value="1"/>
</dbReference>
<dbReference type="EMBL" id="JADBGI010000011">
    <property type="protein sequence ID" value="MBE2999780.1"/>
    <property type="molecule type" value="Genomic_DNA"/>
</dbReference>
<gene>
    <name evidence="3" type="ORF">IDM40_13835</name>
</gene>
<comment type="caution">
    <text evidence="3">The sequence shown here is derived from an EMBL/GenBank/DDBJ whole genome shotgun (WGS) entry which is preliminary data.</text>
</comment>
<sequence length="183" mass="21117">MPSNPKIEVRRSSRRRRTVSAYRDGDTTVVLVPASFSHAEEQRWVGRMLRKLEAKQGRRHSGDEELLERAVELARRYLDGTELPESVRWVDNQNARWGSCTPESRTIRISRRLEDMPAWVVDYVLVHELAHLRIPTHGRDFWDLVARYPKAERARGYLEGFSAAARTEPPEPDEGLPEGTVTD</sequence>
<evidence type="ECO:0000313" key="3">
    <source>
        <dbReference type="EMBL" id="MBE2999780.1"/>
    </source>
</evidence>